<dbReference type="SMART" id="SM00530">
    <property type="entry name" value="HTH_XRE"/>
    <property type="match status" value="1"/>
</dbReference>
<evidence type="ECO:0000259" key="1">
    <source>
        <dbReference type="PROSITE" id="PS50943"/>
    </source>
</evidence>
<comment type="caution">
    <text evidence="2">The sequence shown here is derived from an EMBL/GenBank/DDBJ whole genome shotgun (WGS) entry which is preliminary data.</text>
</comment>
<evidence type="ECO:0000313" key="2">
    <source>
        <dbReference type="EMBL" id="MFC7389230.1"/>
    </source>
</evidence>
<dbReference type="Pfam" id="PF01381">
    <property type="entry name" value="HTH_3"/>
    <property type="match status" value="1"/>
</dbReference>
<dbReference type="Proteomes" id="UP001596439">
    <property type="component" value="Unassembled WGS sequence"/>
</dbReference>
<dbReference type="Gene3D" id="1.10.260.40">
    <property type="entry name" value="lambda repressor-like DNA-binding domains"/>
    <property type="match status" value="1"/>
</dbReference>
<dbReference type="InterPro" id="IPR001387">
    <property type="entry name" value="Cro/C1-type_HTH"/>
</dbReference>
<dbReference type="SUPFAM" id="SSF47413">
    <property type="entry name" value="lambda repressor-like DNA-binding domains"/>
    <property type="match status" value="1"/>
</dbReference>
<sequence>MLRCTEPSVDLSKVKQKRREKRITLETAAKHLGFQTASPLSKRENGLYQFRGDELFKLAALYGCDVTEFL</sequence>
<proteinExistence type="predicted"/>
<dbReference type="PROSITE" id="PS50943">
    <property type="entry name" value="HTH_CROC1"/>
    <property type="match status" value="1"/>
</dbReference>
<dbReference type="EMBL" id="JBHTCE010000001">
    <property type="protein sequence ID" value="MFC7389230.1"/>
    <property type="molecule type" value="Genomic_DNA"/>
</dbReference>
<reference evidence="3" key="1">
    <citation type="journal article" date="2019" name="Int. J. Syst. Evol. Microbiol.">
        <title>The Global Catalogue of Microorganisms (GCM) 10K type strain sequencing project: providing services to taxonomists for standard genome sequencing and annotation.</title>
        <authorList>
            <consortium name="The Broad Institute Genomics Platform"/>
            <consortium name="The Broad Institute Genome Sequencing Center for Infectious Disease"/>
            <person name="Wu L."/>
            <person name="Ma J."/>
        </authorList>
    </citation>
    <scope>NUCLEOTIDE SEQUENCE [LARGE SCALE GENOMIC DNA]</scope>
    <source>
        <strain evidence="3">CCUG 55590</strain>
    </source>
</reference>
<dbReference type="CDD" id="cd00093">
    <property type="entry name" value="HTH_XRE"/>
    <property type="match status" value="1"/>
</dbReference>
<dbReference type="RefSeq" id="WP_214787039.1">
    <property type="nucleotide sequence ID" value="NZ_JANIEL010000051.1"/>
</dbReference>
<accession>A0ABW2PLB5</accession>
<name>A0ABW2PLB5_9BACL</name>
<dbReference type="InterPro" id="IPR010982">
    <property type="entry name" value="Lambda_DNA-bd_dom_sf"/>
</dbReference>
<gene>
    <name evidence="2" type="ORF">ACFQO8_03675</name>
</gene>
<evidence type="ECO:0000313" key="3">
    <source>
        <dbReference type="Proteomes" id="UP001596439"/>
    </source>
</evidence>
<keyword evidence="3" id="KW-1185">Reference proteome</keyword>
<organism evidence="2 3">
    <name type="scientific">Exiguobacterium aestuarii</name>
    <dbReference type="NCBI Taxonomy" id="273527"/>
    <lineage>
        <taxon>Bacteria</taxon>
        <taxon>Bacillati</taxon>
        <taxon>Bacillota</taxon>
        <taxon>Bacilli</taxon>
        <taxon>Bacillales</taxon>
        <taxon>Bacillales Family XII. Incertae Sedis</taxon>
        <taxon>Exiguobacterium</taxon>
    </lineage>
</organism>
<protein>
    <submittedName>
        <fullName evidence="2">Helix-turn-helix domain-containing protein</fullName>
    </submittedName>
</protein>
<feature type="domain" description="HTH cro/C1-type" evidence="1">
    <location>
        <begin position="14"/>
        <end position="69"/>
    </location>
</feature>